<dbReference type="InterPro" id="IPR005119">
    <property type="entry name" value="LysR_subst-bd"/>
</dbReference>
<dbReference type="PRINTS" id="PR00039">
    <property type="entry name" value="HTHLYSR"/>
</dbReference>
<dbReference type="Pfam" id="PF00126">
    <property type="entry name" value="HTH_1"/>
    <property type="match status" value="1"/>
</dbReference>
<evidence type="ECO:0000256" key="4">
    <source>
        <dbReference type="ARBA" id="ARBA00023163"/>
    </source>
</evidence>
<keyword evidence="4" id="KW-0804">Transcription</keyword>
<dbReference type="AlphaFoldDB" id="A0A6A8MF61"/>
<evidence type="ECO:0000256" key="2">
    <source>
        <dbReference type="ARBA" id="ARBA00023015"/>
    </source>
</evidence>
<organism evidence="6 7">
    <name type="scientific">Lactobacillus porci</name>
    <dbReference type="NCBI Taxonomy" id="2012477"/>
    <lineage>
        <taxon>Bacteria</taxon>
        <taxon>Bacillati</taxon>
        <taxon>Bacillota</taxon>
        <taxon>Bacilli</taxon>
        <taxon>Lactobacillales</taxon>
        <taxon>Lactobacillaceae</taxon>
        <taxon>Lactobacillus</taxon>
    </lineage>
</organism>
<evidence type="ECO:0000313" key="6">
    <source>
        <dbReference type="EMBL" id="MST87366.1"/>
    </source>
</evidence>
<name>A0A6A8MF61_9LACO</name>
<protein>
    <submittedName>
        <fullName evidence="6">LysR family transcriptional regulator</fullName>
    </submittedName>
</protein>
<evidence type="ECO:0000313" key="7">
    <source>
        <dbReference type="Proteomes" id="UP000438120"/>
    </source>
</evidence>
<dbReference type="Gene3D" id="1.10.10.10">
    <property type="entry name" value="Winged helix-like DNA-binding domain superfamily/Winged helix DNA-binding domain"/>
    <property type="match status" value="1"/>
</dbReference>
<dbReference type="Pfam" id="PF03466">
    <property type="entry name" value="LysR_substrate"/>
    <property type="match status" value="1"/>
</dbReference>
<feature type="domain" description="HTH lysR-type" evidence="5">
    <location>
        <begin position="1"/>
        <end position="58"/>
    </location>
</feature>
<dbReference type="InterPro" id="IPR000847">
    <property type="entry name" value="LysR_HTH_N"/>
</dbReference>
<dbReference type="PANTHER" id="PTHR30346">
    <property type="entry name" value="TRANSCRIPTIONAL DUAL REGULATOR HCAR-RELATED"/>
    <property type="match status" value="1"/>
</dbReference>
<dbReference type="GO" id="GO:0003677">
    <property type="term" value="F:DNA binding"/>
    <property type="evidence" value="ECO:0007669"/>
    <property type="project" value="UniProtKB-KW"/>
</dbReference>
<dbReference type="GO" id="GO:0003700">
    <property type="term" value="F:DNA-binding transcription factor activity"/>
    <property type="evidence" value="ECO:0007669"/>
    <property type="project" value="InterPro"/>
</dbReference>
<keyword evidence="7" id="KW-1185">Reference proteome</keyword>
<dbReference type="FunFam" id="1.10.10.10:FF:000001">
    <property type="entry name" value="LysR family transcriptional regulator"/>
    <property type="match status" value="1"/>
</dbReference>
<dbReference type="GO" id="GO:0032993">
    <property type="term" value="C:protein-DNA complex"/>
    <property type="evidence" value="ECO:0007669"/>
    <property type="project" value="TreeGrafter"/>
</dbReference>
<dbReference type="Proteomes" id="UP000438120">
    <property type="component" value="Unassembled WGS sequence"/>
</dbReference>
<dbReference type="PANTHER" id="PTHR30346:SF28">
    <property type="entry name" value="HTH-TYPE TRANSCRIPTIONAL REGULATOR CYNR"/>
    <property type="match status" value="1"/>
</dbReference>
<dbReference type="CDD" id="cd05466">
    <property type="entry name" value="PBP2_LTTR_substrate"/>
    <property type="match status" value="1"/>
</dbReference>
<dbReference type="InterPro" id="IPR036388">
    <property type="entry name" value="WH-like_DNA-bd_sf"/>
</dbReference>
<evidence type="ECO:0000259" key="5">
    <source>
        <dbReference type="PROSITE" id="PS50931"/>
    </source>
</evidence>
<comment type="similarity">
    <text evidence="1">Belongs to the LysR transcriptional regulatory family.</text>
</comment>
<dbReference type="SUPFAM" id="SSF46785">
    <property type="entry name" value="Winged helix' DNA-binding domain"/>
    <property type="match status" value="1"/>
</dbReference>
<evidence type="ECO:0000256" key="1">
    <source>
        <dbReference type="ARBA" id="ARBA00009437"/>
    </source>
</evidence>
<dbReference type="InterPro" id="IPR036390">
    <property type="entry name" value="WH_DNA-bd_sf"/>
</dbReference>
<accession>A0A6A8MF61</accession>
<dbReference type="Gene3D" id="3.40.190.290">
    <property type="match status" value="1"/>
</dbReference>
<dbReference type="RefSeq" id="WP_326832010.1">
    <property type="nucleotide sequence ID" value="NZ_VUMX01000017.1"/>
</dbReference>
<reference evidence="6 7" key="1">
    <citation type="submission" date="2019-08" db="EMBL/GenBank/DDBJ databases">
        <title>In-depth cultivation of the pig gut microbiome towards novel bacterial diversity and tailored functional studies.</title>
        <authorList>
            <person name="Wylensek D."/>
            <person name="Hitch T.C.A."/>
            <person name="Clavel T."/>
        </authorList>
    </citation>
    <scope>NUCLEOTIDE SEQUENCE [LARGE SCALE GENOMIC DNA]</scope>
    <source>
        <strain evidence="6 7">Bifido-178-WT-2B</strain>
    </source>
</reference>
<dbReference type="SUPFAM" id="SSF53850">
    <property type="entry name" value="Periplasmic binding protein-like II"/>
    <property type="match status" value="1"/>
</dbReference>
<sequence>MNFQHLEYFNELAKTQYMAQAAQNLGISQPTLSYAVKKLEEELGVPLFEKSGRNIRLTVYGKSFAEYTQVGVKKILEGERRVMEMAEGSTGKVAIGVAHIVSPRFMPDVIREFRQVNPSSKVDFELQRGLTSELLTKVQGGDLDLALVTKTSKRRISDLELLPLMERHLELVVPAGHELANAGPVSLRVLSKYPFISFSRGNALSNFLQRIFDEHHVQVHQTSVSDDIETMMGLVAIGEGVALLPKSKYHEAPGVVNVPVEEDTSYTLCLVSKEGQQPKAVESMADFLQKFCRDHDLLS</sequence>
<dbReference type="EMBL" id="VUMX01000017">
    <property type="protein sequence ID" value="MST87366.1"/>
    <property type="molecule type" value="Genomic_DNA"/>
</dbReference>
<dbReference type="PROSITE" id="PS50931">
    <property type="entry name" value="HTH_LYSR"/>
    <property type="match status" value="1"/>
</dbReference>
<evidence type="ECO:0000256" key="3">
    <source>
        <dbReference type="ARBA" id="ARBA00023125"/>
    </source>
</evidence>
<proteinExistence type="inferred from homology"/>
<gene>
    <name evidence="6" type="ORF">FYJ62_06905</name>
</gene>
<keyword evidence="2" id="KW-0805">Transcription regulation</keyword>
<comment type="caution">
    <text evidence="6">The sequence shown here is derived from an EMBL/GenBank/DDBJ whole genome shotgun (WGS) entry which is preliminary data.</text>
</comment>
<keyword evidence="3" id="KW-0238">DNA-binding</keyword>